<feature type="region of interest" description="Disordered" evidence="4">
    <location>
        <begin position="293"/>
        <end position="335"/>
    </location>
</feature>
<evidence type="ECO:0000313" key="7">
    <source>
        <dbReference type="EMBL" id="RUT34766.1"/>
    </source>
</evidence>
<proteinExistence type="predicted"/>
<dbReference type="InterPro" id="IPR035472">
    <property type="entry name" value="RpiR-like_SIS"/>
</dbReference>
<dbReference type="GO" id="GO:0003700">
    <property type="term" value="F:DNA-binding transcription factor activity"/>
    <property type="evidence" value="ECO:0007669"/>
    <property type="project" value="InterPro"/>
</dbReference>
<dbReference type="PROSITE" id="PS51071">
    <property type="entry name" value="HTH_RPIR"/>
    <property type="match status" value="1"/>
</dbReference>
<dbReference type="OrthoDB" id="9814005at2"/>
<keyword evidence="3" id="KW-0804">Transcription</keyword>
<sequence length="335" mass="35929">MTSLHARPAESGSVSGTIPERISRAYPQFSGALRAFADYVLAEPVEVARTSIHGAVQSVGVSVATANRFARAIGFKGYAEFRAELISGFSSAFAPVEKLKNEISRQSTSAEIIAASISQDLANLEATRQNLRAETCTEAVDLILRAERIYVVGIDNSAHLAGLLASGLGRYRPNVRSLSSADGAFGASRQLFRYGPADLVITIAFPRYFRDAVELSRFVKDRGVPLIAITDGPASPIAALTETVLYARAERQLASTSNASVLALLEGLVGAVAHRSPRSVEIEQQFASFALPWLEPEHPGQRKPRASKPAATKPKSPLAAGRRPVPVRKLKKTPK</sequence>
<dbReference type="RefSeq" id="WP_127186885.1">
    <property type="nucleotide sequence ID" value="NZ_RZNJ01000001.1"/>
</dbReference>
<feature type="domain" description="SIS" evidence="6">
    <location>
        <begin position="139"/>
        <end position="278"/>
    </location>
</feature>
<dbReference type="InterPro" id="IPR047640">
    <property type="entry name" value="RpiR-like"/>
</dbReference>
<dbReference type="Pfam" id="PF01380">
    <property type="entry name" value="SIS"/>
    <property type="match status" value="1"/>
</dbReference>
<dbReference type="InterPro" id="IPR036388">
    <property type="entry name" value="WH-like_DNA-bd_sf"/>
</dbReference>
<feature type="compositionally biased region" description="Basic residues" evidence="4">
    <location>
        <begin position="325"/>
        <end position="335"/>
    </location>
</feature>
<evidence type="ECO:0000313" key="8">
    <source>
        <dbReference type="Proteomes" id="UP000281547"/>
    </source>
</evidence>
<dbReference type="SUPFAM" id="SSF46689">
    <property type="entry name" value="Homeodomain-like"/>
    <property type="match status" value="1"/>
</dbReference>
<dbReference type="PANTHER" id="PTHR30514:SF18">
    <property type="entry name" value="RPIR-FAMILY TRANSCRIPTIONAL REGULATOR"/>
    <property type="match status" value="1"/>
</dbReference>
<keyword evidence="1" id="KW-0805">Transcription regulation</keyword>
<dbReference type="GO" id="GO:1901135">
    <property type="term" value="P:carbohydrate derivative metabolic process"/>
    <property type="evidence" value="ECO:0007669"/>
    <property type="project" value="InterPro"/>
</dbReference>
<reference evidence="7 8" key="1">
    <citation type="journal article" date="2016" name="Int. J. Syst. Evol. Microbiol.">
        <title>Arsenicitalea aurantiaca gen. nov., sp. nov., a new member of the family Hyphomicrobiaceae, isolated from high-arsenic sediment.</title>
        <authorList>
            <person name="Mu Y."/>
            <person name="Zhou L."/>
            <person name="Zeng X.C."/>
            <person name="Liu L."/>
            <person name="Pan Y."/>
            <person name="Chen X."/>
            <person name="Wang J."/>
            <person name="Li S."/>
            <person name="Li W.J."/>
            <person name="Wang Y."/>
        </authorList>
    </citation>
    <scope>NUCLEOTIDE SEQUENCE [LARGE SCALE GENOMIC DNA]</scope>
    <source>
        <strain evidence="7 8">42-50</strain>
    </source>
</reference>
<feature type="domain" description="HTH rpiR-type" evidence="5">
    <location>
        <begin position="16"/>
        <end position="92"/>
    </location>
</feature>
<dbReference type="GO" id="GO:0003677">
    <property type="term" value="F:DNA binding"/>
    <property type="evidence" value="ECO:0007669"/>
    <property type="project" value="UniProtKB-KW"/>
</dbReference>
<keyword evidence="2" id="KW-0238">DNA-binding</keyword>
<dbReference type="CDD" id="cd05013">
    <property type="entry name" value="SIS_RpiR"/>
    <property type="match status" value="1"/>
</dbReference>
<dbReference type="InterPro" id="IPR009057">
    <property type="entry name" value="Homeodomain-like_sf"/>
</dbReference>
<dbReference type="SUPFAM" id="SSF53697">
    <property type="entry name" value="SIS domain"/>
    <property type="match status" value="1"/>
</dbReference>
<gene>
    <name evidence="7" type="ORF">EMQ25_02040</name>
</gene>
<comment type="caution">
    <text evidence="7">The sequence shown here is derived from an EMBL/GenBank/DDBJ whole genome shotgun (WGS) entry which is preliminary data.</text>
</comment>
<dbReference type="GO" id="GO:0097367">
    <property type="term" value="F:carbohydrate derivative binding"/>
    <property type="evidence" value="ECO:0007669"/>
    <property type="project" value="InterPro"/>
</dbReference>
<dbReference type="InterPro" id="IPR046348">
    <property type="entry name" value="SIS_dom_sf"/>
</dbReference>
<dbReference type="InterPro" id="IPR001347">
    <property type="entry name" value="SIS_dom"/>
</dbReference>
<protein>
    <submittedName>
        <fullName evidence="7">MurR/RpiR family transcriptional regulator</fullName>
    </submittedName>
</protein>
<evidence type="ECO:0000259" key="6">
    <source>
        <dbReference type="PROSITE" id="PS51464"/>
    </source>
</evidence>
<dbReference type="AlphaFoldDB" id="A0A433XL03"/>
<dbReference type="Gene3D" id="1.10.10.10">
    <property type="entry name" value="Winged helix-like DNA-binding domain superfamily/Winged helix DNA-binding domain"/>
    <property type="match status" value="1"/>
</dbReference>
<dbReference type="PROSITE" id="PS51464">
    <property type="entry name" value="SIS"/>
    <property type="match status" value="1"/>
</dbReference>
<dbReference type="Pfam" id="PF01418">
    <property type="entry name" value="HTH_6"/>
    <property type="match status" value="1"/>
</dbReference>
<dbReference type="Gene3D" id="3.40.50.10490">
    <property type="entry name" value="Glucose-6-phosphate isomerase like protein, domain 1"/>
    <property type="match status" value="1"/>
</dbReference>
<evidence type="ECO:0000259" key="5">
    <source>
        <dbReference type="PROSITE" id="PS51071"/>
    </source>
</evidence>
<name>A0A433XL03_9HYPH</name>
<organism evidence="7 8">
    <name type="scientific">Arsenicitalea aurantiaca</name>
    <dbReference type="NCBI Taxonomy" id="1783274"/>
    <lineage>
        <taxon>Bacteria</taxon>
        <taxon>Pseudomonadati</taxon>
        <taxon>Pseudomonadota</taxon>
        <taxon>Alphaproteobacteria</taxon>
        <taxon>Hyphomicrobiales</taxon>
        <taxon>Devosiaceae</taxon>
        <taxon>Arsenicitalea</taxon>
    </lineage>
</organism>
<accession>A0A433XL03</accession>
<dbReference type="EMBL" id="RZNJ01000001">
    <property type="protein sequence ID" value="RUT34766.1"/>
    <property type="molecule type" value="Genomic_DNA"/>
</dbReference>
<evidence type="ECO:0000256" key="4">
    <source>
        <dbReference type="SAM" id="MobiDB-lite"/>
    </source>
</evidence>
<dbReference type="PANTHER" id="PTHR30514">
    <property type="entry name" value="GLUCOKINASE"/>
    <property type="match status" value="1"/>
</dbReference>
<evidence type="ECO:0000256" key="3">
    <source>
        <dbReference type="ARBA" id="ARBA00023163"/>
    </source>
</evidence>
<keyword evidence="8" id="KW-1185">Reference proteome</keyword>
<evidence type="ECO:0000256" key="2">
    <source>
        <dbReference type="ARBA" id="ARBA00023125"/>
    </source>
</evidence>
<dbReference type="Proteomes" id="UP000281547">
    <property type="component" value="Unassembled WGS sequence"/>
</dbReference>
<dbReference type="InterPro" id="IPR000281">
    <property type="entry name" value="HTH_RpiR"/>
</dbReference>
<evidence type="ECO:0000256" key="1">
    <source>
        <dbReference type="ARBA" id="ARBA00023015"/>
    </source>
</evidence>